<evidence type="ECO:0000313" key="2">
    <source>
        <dbReference type="EMBL" id="CCC90197.1"/>
    </source>
</evidence>
<accession>F9WGQ9</accession>
<keyword evidence="4" id="KW-1185">Reference proteome</keyword>
<proteinExistence type="predicted"/>
<protein>
    <recommendedName>
        <fullName evidence="5">Autophagy-related protein 101</fullName>
    </recommendedName>
</protein>
<feature type="region of interest" description="Disordered" evidence="1">
    <location>
        <begin position="58"/>
        <end position="80"/>
    </location>
</feature>
<dbReference type="OMA" id="IEFQCPV"/>
<gene>
    <name evidence="3" type="ORF">TCIL3000_0_14150</name>
    <name evidence="2" type="ORF">TCIL3000_4_2900</name>
</gene>
<organism evidence="3 4">
    <name type="scientific">Trypanosoma congolense (strain IL3000)</name>
    <dbReference type="NCBI Taxonomy" id="1068625"/>
    <lineage>
        <taxon>Eukaryota</taxon>
        <taxon>Discoba</taxon>
        <taxon>Euglenozoa</taxon>
        <taxon>Kinetoplastea</taxon>
        <taxon>Metakinetoplastina</taxon>
        <taxon>Trypanosomatida</taxon>
        <taxon>Trypanosomatidae</taxon>
        <taxon>Trypanosoma</taxon>
        <taxon>Nannomonas</taxon>
    </lineage>
</organism>
<dbReference type="AlphaFoldDB" id="F9WGQ9"/>
<dbReference type="EMBL" id="HE575317">
    <property type="protein sequence ID" value="CCC90197.1"/>
    <property type="molecule type" value="Genomic_DNA"/>
</dbReference>
<evidence type="ECO:0000256" key="1">
    <source>
        <dbReference type="SAM" id="MobiDB-lite"/>
    </source>
</evidence>
<evidence type="ECO:0008006" key="5">
    <source>
        <dbReference type="Google" id="ProtNLM"/>
    </source>
</evidence>
<feature type="region of interest" description="Disordered" evidence="1">
    <location>
        <begin position="189"/>
        <end position="209"/>
    </location>
</feature>
<evidence type="ECO:0000313" key="4">
    <source>
        <dbReference type="Proteomes" id="UP000000702"/>
    </source>
</evidence>
<reference evidence="3 4" key="2">
    <citation type="journal article" date="2012" name="Proc. Natl. Acad. Sci. U.S.A.">
        <title>Antigenic diversity is generated by distinct evolutionary mechanisms in African trypanosome species.</title>
        <authorList>
            <person name="Jackson A.P."/>
            <person name="Berry A."/>
            <person name="Aslett M."/>
            <person name="Allison H.C."/>
            <person name="Burton P."/>
            <person name="Vavrova-Anderson J."/>
            <person name="Brown R."/>
            <person name="Browne H."/>
            <person name="Corton N."/>
            <person name="Hauser H."/>
            <person name="Gamble J."/>
            <person name="Gilderthorp R."/>
            <person name="Marcello L."/>
            <person name="McQuillan J."/>
            <person name="Otto T.D."/>
            <person name="Quail M.A."/>
            <person name="Sanders M.J."/>
            <person name="van Tonder A."/>
            <person name="Ginger M.L."/>
            <person name="Field M.C."/>
            <person name="Barry J.D."/>
            <person name="Hertz-Fowler C."/>
            <person name="Berriman M."/>
        </authorList>
    </citation>
    <scope>NUCLEOTIDE SEQUENCE [LARGE SCALE GENOMIC DNA]</scope>
    <source>
        <strain evidence="3 4">IL3000</strain>
    </source>
</reference>
<evidence type="ECO:0000313" key="3">
    <source>
        <dbReference type="EMBL" id="CCD16496.1"/>
    </source>
</evidence>
<feature type="compositionally biased region" description="Basic and acidic residues" evidence="1">
    <location>
        <begin position="65"/>
        <end position="80"/>
    </location>
</feature>
<dbReference type="VEuPathDB" id="TriTrypDB:TcIL3000_0_14150"/>
<sequence length="256" mass="28939">MHTFYTVRYPPPKGNADCQPIRVTDKAMESMLFCIVHTIEFQCPVQCQSIRPTSSRRTALPFGKEGGDGSKDEKRNTDAPEKYVCPVENTSSLLGNVTYVACAEHNPSVLASLQVAVDEARAIAIPEGKQYVSFELCVRLRHSQRRWLWDESRPLVEWVFRMVKTREKLSPPAAFDNCSWKQQRPQGAEMGTPAAHRCSEGSRTTTDEGAVCSNDPTQIRDVLQFILKHSYDSIDLNTFSDFKSGELVFDIFVRKI</sequence>
<reference evidence="4" key="1">
    <citation type="submission" date="2011-07" db="EMBL/GenBank/DDBJ databases">
        <title>Divergent evolution of antigenic variation in African trypanosomes.</title>
        <authorList>
            <person name="Jackson A.P."/>
            <person name="Berry A."/>
            <person name="Allison H.C."/>
            <person name="Burton P."/>
            <person name="Anderson J."/>
            <person name="Aslett M."/>
            <person name="Brown R."/>
            <person name="Corton N."/>
            <person name="Harris D."/>
            <person name="Hauser H."/>
            <person name="Gamble J."/>
            <person name="Gilderthorp R."/>
            <person name="McQuillan J."/>
            <person name="Quail M.A."/>
            <person name="Sanders M."/>
            <person name="Van Tonder A."/>
            <person name="Ginger M.L."/>
            <person name="Donelson J.E."/>
            <person name="Field M.C."/>
            <person name="Barry J.D."/>
            <person name="Berriman M."/>
            <person name="Hertz-Fowler C."/>
        </authorList>
    </citation>
    <scope>NUCLEOTIDE SEQUENCE [LARGE SCALE GENOMIC DNA]</scope>
    <source>
        <strain evidence="4">IL3000</strain>
    </source>
</reference>
<name>F9WGQ9_TRYCI</name>
<dbReference type="VEuPathDB" id="TriTrypDB:TcIL3000_4_2900"/>
<dbReference type="EMBL" id="CAEQ01002305">
    <property type="protein sequence ID" value="CCD16496.1"/>
    <property type="molecule type" value="Genomic_DNA"/>
</dbReference>
<dbReference type="Proteomes" id="UP000000702">
    <property type="component" value="Unassembled WGS sequence"/>
</dbReference>